<feature type="domain" description="Lon N-terminal" evidence="1">
    <location>
        <begin position="2"/>
        <end position="203"/>
    </location>
</feature>
<dbReference type="RefSeq" id="WP_233729031.1">
    <property type="nucleotide sequence ID" value="NZ_JAJVCN010000003.1"/>
</dbReference>
<dbReference type="PANTHER" id="PTHR46732">
    <property type="entry name" value="ATP-DEPENDENT PROTEASE LA (LON) DOMAIN PROTEIN"/>
    <property type="match status" value="1"/>
</dbReference>
<name>A0ABS8ZJ24_9PSEU</name>
<keyword evidence="3" id="KW-1185">Reference proteome</keyword>
<dbReference type="Proteomes" id="UP001521150">
    <property type="component" value="Unassembled WGS sequence"/>
</dbReference>
<accession>A0ABS8ZJ24</accession>
<dbReference type="SUPFAM" id="SSF88697">
    <property type="entry name" value="PUA domain-like"/>
    <property type="match status" value="1"/>
</dbReference>
<sequence>MPETLPLFPLQTVLLPGANLPLHIFEPRYRQLTVDLVTGTVPEKRFGVVAMKAPVSEEVDKVDQVLAVGCSALLRQATRLGDGRYDIITTGERRFRLLDLDATSAPYLVGTVEWIPDDEIPAAGADRIDSLAESARAAYRRYCETAWEREDWDEPADDTDPAALAHLLAADALLPMEDRQALLEETRPLHRLRMVYSLLTREAGIIAALHAVPAPASSFSAPMNLN</sequence>
<dbReference type="InterPro" id="IPR003111">
    <property type="entry name" value="Lon_prtase_N"/>
</dbReference>
<gene>
    <name evidence="2" type="ORF">LWC34_32060</name>
</gene>
<protein>
    <submittedName>
        <fullName evidence="2">LON peptidase substrate-binding domain-containing protein</fullName>
    </submittedName>
</protein>
<evidence type="ECO:0000313" key="3">
    <source>
        <dbReference type="Proteomes" id="UP001521150"/>
    </source>
</evidence>
<dbReference type="InterPro" id="IPR015947">
    <property type="entry name" value="PUA-like_sf"/>
</dbReference>
<dbReference type="SMART" id="SM00464">
    <property type="entry name" value="LON"/>
    <property type="match status" value="1"/>
</dbReference>
<dbReference type="PANTHER" id="PTHR46732:SF8">
    <property type="entry name" value="ATP-DEPENDENT PROTEASE LA (LON) DOMAIN PROTEIN"/>
    <property type="match status" value="1"/>
</dbReference>
<dbReference type="Gene3D" id="2.30.130.40">
    <property type="entry name" value="LON domain-like"/>
    <property type="match status" value="1"/>
</dbReference>
<dbReference type="Gene3D" id="1.20.58.1480">
    <property type="match status" value="1"/>
</dbReference>
<comment type="caution">
    <text evidence="2">The sequence shown here is derived from an EMBL/GenBank/DDBJ whole genome shotgun (WGS) entry which is preliminary data.</text>
</comment>
<dbReference type="EMBL" id="JAJVCN010000003">
    <property type="protein sequence ID" value="MCE7007419.1"/>
    <property type="molecule type" value="Genomic_DNA"/>
</dbReference>
<dbReference type="InterPro" id="IPR046336">
    <property type="entry name" value="Lon_prtase_N_sf"/>
</dbReference>
<organism evidence="2 3">
    <name type="scientific">Kibdelosporangium philippinense</name>
    <dbReference type="NCBI Taxonomy" id="211113"/>
    <lineage>
        <taxon>Bacteria</taxon>
        <taxon>Bacillati</taxon>
        <taxon>Actinomycetota</taxon>
        <taxon>Actinomycetes</taxon>
        <taxon>Pseudonocardiales</taxon>
        <taxon>Pseudonocardiaceae</taxon>
        <taxon>Kibdelosporangium</taxon>
    </lineage>
</organism>
<reference evidence="2 3" key="1">
    <citation type="submission" date="2021-12" db="EMBL/GenBank/DDBJ databases">
        <title>Genome sequence of Kibdelosporangium philippinense ATCC 49844.</title>
        <authorList>
            <person name="Fedorov E.A."/>
            <person name="Omeragic M."/>
            <person name="Shalygina K.F."/>
            <person name="Maclea K.S."/>
        </authorList>
    </citation>
    <scope>NUCLEOTIDE SEQUENCE [LARGE SCALE GENOMIC DNA]</scope>
    <source>
        <strain evidence="2 3">ATCC 49844</strain>
    </source>
</reference>
<dbReference type="Pfam" id="PF02190">
    <property type="entry name" value="LON_substr_bdg"/>
    <property type="match status" value="1"/>
</dbReference>
<dbReference type="PROSITE" id="PS51787">
    <property type="entry name" value="LON_N"/>
    <property type="match status" value="1"/>
</dbReference>
<evidence type="ECO:0000259" key="1">
    <source>
        <dbReference type="PROSITE" id="PS51787"/>
    </source>
</evidence>
<evidence type="ECO:0000313" key="2">
    <source>
        <dbReference type="EMBL" id="MCE7007419.1"/>
    </source>
</evidence>
<proteinExistence type="predicted"/>